<dbReference type="PANTHER" id="PTHR34388">
    <property type="entry name" value="DNA POLYMERASE III SUBUNIT DELTA"/>
    <property type="match status" value="1"/>
</dbReference>
<feature type="domain" description="DNA polymerase III delta N-terminal" evidence="11">
    <location>
        <begin position="21"/>
        <end position="140"/>
    </location>
</feature>
<evidence type="ECO:0000256" key="6">
    <source>
        <dbReference type="ARBA" id="ARBA00022932"/>
    </source>
</evidence>
<dbReference type="AlphaFoldDB" id="A0A2X4UP92"/>
<dbReference type="GO" id="GO:0006261">
    <property type="term" value="P:DNA-templated DNA replication"/>
    <property type="evidence" value="ECO:0007669"/>
    <property type="project" value="TreeGrafter"/>
</dbReference>
<keyword evidence="14" id="KW-1185">Reference proteome</keyword>
<dbReference type="Gene3D" id="1.10.8.60">
    <property type="match status" value="1"/>
</dbReference>
<evidence type="ECO:0000256" key="2">
    <source>
        <dbReference type="ARBA" id="ARBA00017703"/>
    </source>
</evidence>
<evidence type="ECO:0000256" key="8">
    <source>
        <dbReference type="ARBA" id="ARBA00049244"/>
    </source>
</evidence>
<accession>A0A2X4UP92</accession>
<keyword evidence="5" id="KW-0235">DNA replication</keyword>
<dbReference type="GO" id="GO:0009360">
    <property type="term" value="C:DNA polymerase III complex"/>
    <property type="evidence" value="ECO:0007669"/>
    <property type="project" value="UniProtKB-UniRule"/>
</dbReference>
<dbReference type="Pfam" id="PF14840">
    <property type="entry name" value="DNA_pol3_delt_C"/>
    <property type="match status" value="1"/>
</dbReference>
<dbReference type="Proteomes" id="UP000249005">
    <property type="component" value="Chromosome 1"/>
</dbReference>
<dbReference type="KEGG" id="lri:NCTC12151_02242"/>
<evidence type="ECO:0000256" key="7">
    <source>
        <dbReference type="ARBA" id="ARBA00034754"/>
    </source>
</evidence>
<dbReference type="GO" id="GO:0003677">
    <property type="term" value="F:DNA binding"/>
    <property type="evidence" value="ECO:0007669"/>
    <property type="project" value="InterPro"/>
</dbReference>
<dbReference type="PANTHER" id="PTHR34388:SF1">
    <property type="entry name" value="DNA POLYMERASE III SUBUNIT DELTA"/>
    <property type="match status" value="1"/>
</dbReference>
<keyword evidence="6" id="KW-0239">DNA-directed DNA polymerase</keyword>
<keyword evidence="3 13" id="KW-0808">Transferase</keyword>
<feature type="region of interest" description="Disordered" evidence="10">
    <location>
        <begin position="266"/>
        <end position="311"/>
    </location>
</feature>
<dbReference type="EC" id="2.7.7.7" evidence="1 9"/>
<organism evidence="13 14">
    <name type="scientific">Leminorella richardii</name>
    <dbReference type="NCBI Taxonomy" id="158841"/>
    <lineage>
        <taxon>Bacteria</taxon>
        <taxon>Pseudomonadati</taxon>
        <taxon>Pseudomonadota</taxon>
        <taxon>Gammaproteobacteria</taxon>
        <taxon>Enterobacterales</taxon>
        <taxon>Budviciaceae</taxon>
        <taxon>Leminorella</taxon>
    </lineage>
</organism>
<evidence type="ECO:0000313" key="13">
    <source>
        <dbReference type="EMBL" id="SQI41657.1"/>
    </source>
</evidence>
<protein>
    <recommendedName>
        <fullName evidence="2 9">DNA polymerase III subunit delta</fullName>
        <ecNumber evidence="1 9">2.7.7.7</ecNumber>
    </recommendedName>
</protein>
<comment type="similarity">
    <text evidence="7">Belongs to the DNA polymerase HolA subunit family.</text>
</comment>
<evidence type="ECO:0000256" key="10">
    <source>
        <dbReference type="SAM" id="MobiDB-lite"/>
    </source>
</evidence>
<dbReference type="InterPro" id="IPR010372">
    <property type="entry name" value="DNA_pol3_delta_N"/>
</dbReference>
<dbReference type="Pfam" id="PF06144">
    <property type="entry name" value="DNA_pol3_delta"/>
    <property type="match status" value="1"/>
</dbReference>
<sequence>MIKVYPEQLAAQLHEGLRSCYQLYGNEPLLLEESQDAVRRAAAQVGFSETFTYEINVQTDWDDMFTECQSLSLFSSRKIFILSLPETGVNAAIGERLIALSGLLNVDVLLILRGPKPTKAQENAAWFKTLGEHSVLVSCQTPEQAQLPRWVAQRAKMHQLTIDEAAVQLLCYCYEGNLLALSQALERLSLLFPDGKLTLPRVEQAVNDAAHFTPYHWVDAVLAGKIKRAYHVLHQLRLEDVEALILIRTLQRELLQLLHLQRKMQDTPPQSAVRSAEDMAKSAPFDNSGATASECSSAGAGHFSADPDRAHRKTGLWSVRLGRA</sequence>
<keyword evidence="4 13" id="KW-0548">Nucleotidyltransferase</keyword>
<dbReference type="Gene3D" id="1.20.272.10">
    <property type="match status" value="1"/>
</dbReference>
<dbReference type="GO" id="GO:0003887">
    <property type="term" value="F:DNA-directed DNA polymerase activity"/>
    <property type="evidence" value="ECO:0007669"/>
    <property type="project" value="UniProtKB-UniRule"/>
</dbReference>
<comment type="catalytic activity">
    <reaction evidence="8">
        <text>DNA(n) + a 2'-deoxyribonucleoside 5'-triphosphate = DNA(n+1) + diphosphate</text>
        <dbReference type="Rhea" id="RHEA:22508"/>
        <dbReference type="Rhea" id="RHEA-COMP:17339"/>
        <dbReference type="Rhea" id="RHEA-COMP:17340"/>
        <dbReference type="ChEBI" id="CHEBI:33019"/>
        <dbReference type="ChEBI" id="CHEBI:61560"/>
        <dbReference type="ChEBI" id="CHEBI:173112"/>
        <dbReference type="EC" id="2.7.7.7"/>
    </reaction>
</comment>
<evidence type="ECO:0000256" key="9">
    <source>
        <dbReference type="NCBIfam" id="TIGR01128"/>
    </source>
</evidence>
<reference evidence="13 14" key="1">
    <citation type="submission" date="2018-06" db="EMBL/GenBank/DDBJ databases">
        <authorList>
            <consortium name="Pathogen Informatics"/>
            <person name="Doyle S."/>
        </authorList>
    </citation>
    <scope>NUCLEOTIDE SEQUENCE [LARGE SCALE GENOMIC DNA]</scope>
    <source>
        <strain evidence="13 14">NCTC12151</strain>
    </source>
</reference>
<evidence type="ECO:0000256" key="3">
    <source>
        <dbReference type="ARBA" id="ARBA00022679"/>
    </source>
</evidence>
<dbReference type="CDD" id="cd18138">
    <property type="entry name" value="HLD_clamp_pol_III_delta"/>
    <property type="match status" value="1"/>
</dbReference>
<dbReference type="InterPro" id="IPR005790">
    <property type="entry name" value="DNA_polIII_delta"/>
</dbReference>
<dbReference type="Gene3D" id="3.40.50.300">
    <property type="entry name" value="P-loop containing nucleotide triphosphate hydrolases"/>
    <property type="match status" value="1"/>
</dbReference>
<dbReference type="InterPro" id="IPR032780">
    <property type="entry name" value="DNA_pol3_delt_C"/>
</dbReference>
<evidence type="ECO:0000256" key="5">
    <source>
        <dbReference type="ARBA" id="ARBA00022705"/>
    </source>
</evidence>
<evidence type="ECO:0000259" key="11">
    <source>
        <dbReference type="Pfam" id="PF06144"/>
    </source>
</evidence>
<dbReference type="EMBL" id="LS483470">
    <property type="protein sequence ID" value="SQI41657.1"/>
    <property type="molecule type" value="Genomic_DNA"/>
</dbReference>
<proteinExistence type="inferred from homology"/>
<dbReference type="InterPro" id="IPR027417">
    <property type="entry name" value="P-loop_NTPase"/>
</dbReference>
<dbReference type="SUPFAM" id="SSF48019">
    <property type="entry name" value="post-AAA+ oligomerization domain-like"/>
    <property type="match status" value="1"/>
</dbReference>
<evidence type="ECO:0000313" key="14">
    <source>
        <dbReference type="Proteomes" id="UP000249005"/>
    </source>
</evidence>
<feature type="domain" description="DNA polymerase III subunit delta C-terminal" evidence="12">
    <location>
        <begin position="214"/>
        <end position="270"/>
    </location>
</feature>
<evidence type="ECO:0000256" key="1">
    <source>
        <dbReference type="ARBA" id="ARBA00012417"/>
    </source>
</evidence>
<gene>
    <name evidence="13" type="primary">holA</name>
    <name evidence="13" type="ORF">NCTC12151_02242</name>
</gene>
<evidence type="ECO:0000256" key="4">
    <source>
        <dbReference type="ARBA" id="ARBA00022695"/>
    </source>
</evidence>
<evidence type="ECO:0000259" key="12">
    <source>
        <dbReference type="Pfam" id="PF14840"/>
    </source>
</evidence>
<dbReference type="FunFam" id="1.10.8.60:FF:000041">
    <property type="entry name" value="DNA polymerase III subunit delta"/>
    <property type="match status" value="1"/>
</dbReference>
<dbReference type="NCBIfam" id="TIGR01128">
    <property type="entry name" value="holA"/>
    <property type="match status" value="1"/>
</dbReference>
<name>A0A2X4UP92_9GAMM</name>
<dbReference type="SUPFAM" id="SSF52540">
    <property type="entry name" value="P-loop containing nucleoside triphosphate hydrolases"/>
    <property type="match status" value="1"/>
</dbReference>
<dbReference type="InterPro" id="IPR008921">
    <property type="entry name" value="DNA_pol3_clamp-load_cplx_C"/>
</dbReference>